<accession>A0ABX9TSK5</accession>
<gene>
    <name evidence="1" type="ORF">D9K81_14650</name>
</gene>
<name>A0ABX9TSK5_9GAMM</name>
<proteinExistence type="predicted"/>
<keyword evidence="2" id="KW-1185">Reference proteome</keyword>
<dbReference type="Proteomes" id="UP000280271">
    <property type="component" value="Unassembled WGS sequence"/>
</dbReference>
<sequence length="210" mass="23356">MASFDLVNINDASPLVKQFNQRMTKATGQMVVAFIPRKMKKVADETTKDLDFVLENGQTITLVARTDGDIVRVKLNNRDIPLKNELFHFSADAFQVMAPTAGSKYSLASNASDRNSPAAVFAKAIEEIASRVRANQAAFDKRRTQEKVVIPRKDGATAPTTVPAKTRQLRESLEQLDKDILSKKALRDDLKQRLTVRRDQIKQVEAGGSQ</sequence>
<evidence type="ECO:0008006" key="3">
    <source>
        <dbReference type="Google" id="ProtNLM"/>
    </source>
</evidence>
<protein>
    <recommendedName>
        <fullName evidence="3">Defence against restriction A N-terminal domain-containing protein</fullName>
    </recommendedName>
</protein>
<evidence type="ECO:0000313" key="2">
    <source>
        <dbReference type="Proteomes" id="UP000280271"/>
    </source>
</evidence>
<evidence type="ECO:0000313" key="1">
    <source>
        <dbReference type="EMBL" id="RLL18994.1"/>
    </source>
</evidence>
<dbReference type="EMBL" id="RCHC01000019">
    <property type="protein sequence ID" value="RLL18994.1"/>
    <property type="molecule type" value="Genomic_DNA"/>
</dbReference>
<comment type="caution">
    <text evidence="1">The sequence shown here is derived from an EMBL/GenBank/DDBJ whole genome shotgun (WGS) entry which is preliminary data.</text>
</comment>
<organism evidence="1 2">
    <name type="scientific">Acinetobacter chengduensis</name>
    <dbReference type="NCBI Taxonomy" id="2420890"/>
    <lineage>
        <taxon>Bacteria</taxon>
        <taxon>Pseudomonadati</taxon>
        <taxon>Pseudomonadota</taxon>
        <taxon>Gammaproteobacteria</taxon>
        <taxon>Moraxellales</taxon>
        <taxon>Moraxellaceae</taxon>
        <taxon>Acinetobacter</taxon>
    </lineage>
</organism>
<reference evidence="1 2" key="1">
    <citation type="submission" date="2018-09" db="EMBL/GenBank/DDBJ databases">
        <title>The draft genome of Acinetobacter sp. strains.</title>
        <authorList>
            <person name="Qin J."/>
            <person name="Feng Y."/>
            <person name="Zong Z."/>
        </authorList>
    </citation>
    <scope>NUCLEOTIDE SEQUENCE [LARGE SCALE GENOMIC DNA]</scope>
    <source>
        <strain evidence="1 2">WCHAc060005</strain>
    </source>
</reference>